<dbReference type="SMART" id="SM00052">
    <property type="entry name" value="EAL"/>
    <property type="match status" value="1"/>
</dbReference>
<dbReference type="PANTHER" id="PTHR33121">
    <property type="entry name" value="CYCLIC DI-GMP PHOSPHODIESTERASE PDEF"/>
    <property type="match status" value="1"/>
</dbReference>
<dbReference type="Gene3D" id="3.20.20.450">
    <property type="entry name" value="EAL domain"/>
    <property type="match status" value="1"/>
</dbReference>
<organism evidence="2 3">
    <name type="scientific">Lacticaseibacillus sharpeae JCM 1186 = DSM 20505</name>
    <dbReference type="NCBI Taxonomy" id="1291052"/>
    <lineage>
        <taxon>Bacteria</taxon>
        <taxon>Bacillati</taxon>
        <taxon>Bacillota</taxon>
        <taxon>Bacilli</taxon>
        <taxon>Lactobacillales</taxon>
        <taxon>Lactobacillaceae</taxon>
        <taxon>Lacticaseibacillus</taxon>
    </lineage>
</organism>
<accession>A0A0R1ZK95</accession>
<dbReference type="Proteomes" id="UP000051679">
    <property type="component" value="Unassembled WGS sequence"/>
</dbReference>
<dbReference type="CDD" id="cd01948">
    <property type="entry name" value="EAL"/>
    <property type="match status" value="1"/>
</dbReference>
<keyword evidence="3" id="KW-1185">Reference proteome</keyword>
<dbReference type="GO" id="GO:0071111">
    <property type="term" value="F:cyclic-guanylate-specific phosphodiesterase activity"/>
    <property type="evidence" value="ECO:0007669"/>
    <property type="project" value="InterPro"/>
</dbReference>
<reference evidence="2 3" key="1">
    <citation type="journal article" date="2015" name="Genome Announc.">
        <title>Expanding the biotechnology potential of lactobacilli through comparative genomics of 213 strains and associated genera.</title>
        <authorList>
            <person name="Sun Z."/>
            <person name="Harris H.M."/>
            <person name="McCann A."/>
            <person name="Guo C."/>
            <person name="Argimon S."/>
            <person name="Zhang W."/>
            <person name="Yang X."/>
            <person name="Jeffery I.B."/>
            <person name="Cooney J.C."/>
            <person name="Kagawa T.F."/>
            <person name="Liu W."/>
            <person name="Song Y."/>
            <person name="Salvetti E."/>
            <person name="Wrobel A."/>
            <person name="Rasinkangas P."/>
            <person name="Parkhill J."/>
            <person name="Rea M.C."/>
            <person name="O'Sullivan O."/>
            <person name="Ritari J."/>
            <person name="Douillard F.P."/>
            <person name="Paul Ross R."/>
            <person name="Yang R."/>
            <person name="Briner A.E."/>
            <person name="Felis G.E."/>
            <person name="de Vos W.M."/>
            <person name="Barrangou R."/>
            <person name="Klaenhammer T.R."/>
            <person name="Caufield P.W."/>
            <person name="Cui Y."/>
            <person name="Zhang H."/>
            <person name="O'Toole P.W."/>
        </authorList>
    </citation>
    <scope>NUCLEOTIDE SEQUENCE [LARGE SCALE GENOMIC DNA]</scope>
    <source>
        <strain evidence="2 3">DSM 20505</strain>
    </source>
</reference>
<comment type="caution">
    <text evidence="2">The sequence shown here is derived from an EMBL/GenBank/DDBJ whole genome shotgun (WGS) entry which is preliminary data.</text>
</comment>
<protein>
    <submittedName>
        <fullName evidence="2">Diguanylate cyclase phosphodiesterase domain-containing protein</fullName>
    </submittedName>
</protein>
<name>A0A0R1ZK95_9LACO</name>
<dbReference type="PROSITE" id="PS50883">
    <property type="entry name" value="EAL"/>
    <property type="match status" value="1"/>
</dbReference>
<dbReference type="InterPro" id="IPR050706">
    <property type="entry name" value="Cyclic-di-GMP_PDE-like"/>
</dbReference>
<dbReference type="PANTHER" id="PTHR33121:SF70">
    <property type="entry name" value="SIGNALING PROTEIN YKOW"/>
    <property type="match status" value="1"/>
</dbReference>
<dbReference type="InterPro" id="IPR035919">
    <property type="entry name" value="EAL_sf"/>
</dbReference>
<gene>
    <name evidence="2" type="ORF">FC18_GL001410</name>
</gene>
<dbReference type="RefSeq" id="WP_056975724.1">
    <property type="nucleotide sequence ID" value="NZ_AYYO01000023.1"/>
</dbReference>
<proteinExistence type="predicted"/>
<evidence type="ECO:0000313" key="3">
    <source>
        <dbReference type="Proteomes" id="UP000051679"/>
    </source>
</evidence>
<dbReference type="PATRIC" id="fig|1291052.5.peg.1428"/>
<dbReference type="SUPFAM" id="SSF141868">
    <property type="entry name" value="EAL domain-like"/>
    <property type="match status" value="1"/>
</dbReference>
<dbReference type="InterPro" id="IPR001633">
    <property type="entry name" value="EAL_dom"/>
</dbReference>
<feature type="domain" description="EAL" evidence="1">
    <location>
        <begin position="1"/>
        <end position="220"/>
    </location>
</feature>
<dbReference type="OrthoDB" id="581425at2"/>
<dbReference type="EMBL" id="AYYO01000023">
    <property type="protein sequence ID" value="KRM55376.1"/>
    <property type="molecule type" value="Genomic_DNA"/>
</dbReference>
<dbReference type="AlphaFoldDB" id="A0A0R1ZK95"/>
<evidence type="ECO:0000259" key="1">
    <source>
        <dbReference type="PROSITE" id="PS50883"/>
    </source>
</evidence>
<evidence type="ECO:0000313" key="2">
    <source>
        <dbReference type="EMBL" id="KRM55376.1"/>
    </source>
</evidence>
<sequence>MPQYRYFAQPIANIKTKHIIVYELLLRQWVPDKDAWLRPDTFDLTPDALIATLDQAITHLNFHRVSVNLTNQQFADPEMMRALTTYVAEHMLPRQLTVELVETPDFDVLRQMSVHYRSAGMLLAIDDVGSDNTYAEIKEMLPYVNTIKFAIQNLRRFGEQTAPEVAAALRFWFNRAEDQQMLFTFEGIEDEADVQLARSIGISRGQGYYIARPALPEAFA</sequence>
<dbReference type="Pfam" id="PF00563">
    <property type="entry name" value="EAL"/>
    <property type="match status" value="1"/>
</dbReference>
<dbReference type="STRING" id="1291052.FC18_GL001410"/>